<dbReference type="EMBL" id="BEYU01001916">
    <property type="protein sequence ID" value="GBG16338.1"/>
    <property type="molecule type" value="Genomic_DNA"/>
</dbReference>
<accession>A0A2R5FGD6</accession>
<dbReference type="GO" id="GO:0016301">
    <property type="term" value="F:kinase activity"/>
    <property type="evidence" value="ECO:0007669"/>
    <property type="project" value="UniProtKB-KW"/>
</dbReference>
<keyword evidence="3" id="KW-0418">Kinase</keyword>
<dbReference type="OrthoDB" id="286301at2759"/>
<name>A0A2R5FGD6_9STRA</name>
<sequence length="240" mass="25902">MKNMGDVTLVKGDVRGAISLAFGDLDGEGILAFVVNWITGKIIAYQIDFDKQDLTRLDDTENPLGDNLIISKCEREECQMTFFDIDSDGDLDILVGGENNFLQLFINHGTPSKPSFSLDEVSQLPDTLGNYQFGSGKSLPVIADTDGDGDLDLWVATSHGVELFENTAADCASQCTRGRGVCANEGLSSTFNDERDSFGLFSTSFAAGVCDCQPKFAGVACEQCDDTHYGQNCADKCPQN</sequence>
<dbReference type="InParanoid" id="A0A2R5FGD6"/>
<evidence type="ECO:0000313" key="3">
    <source>
        <dbReference type="EMBL" id="GBG16338.1"/>
    </source>
</evidence>
<dbReference type="PROSITE" id="PS01248">
    <property type="entry name" value="EGF_LAM_1"/>
    <property type="match status" value="1"/>
</dbReference>
<gene>
    <name evidence="3" type="ORF">FCC1311_118132</name>
</gene>
<reference evidence="3 4" key="1">
    <citation type="submission" date="2017-12" db="EMBL/GenBank/DDBJ databases">
        <title>Sequencing, de novo assembly and annotation of complete genome of a new Thraustochytrid species, strain FCC1311.</title>
        <authorList>
            <person name="Sedici K."/>
            <person name="Godart F."/>
            <person name="Aiese Cigliano R."/>
            <person name="Sanseverino W."/>
            <person name="Barakat M."/>
            <person name="Ortet P."/>
            <person name="Marechal E."/>
            <person name="Cagnac O."/>
            <person name="Amato A."/>
        </authorList>
    </citation>
    <scope>NUCLEOTIDE SEQUENCE [LARGE SCALE GENOMIC DNA]</scope>
</reference>
<dbReference type="InterPro" id="IPR028994">
    <property type="entry name" value="Integrin_alpha_N"/>
</dbReference>
<dbReference type="Pfam" id="PF13517">
    <property type="entry name" value="FG-GAP_3"/>
    <property type="match status" value="1"/>
</dbReference>
<dbReference type="Gene3D" id="2.130.10.130">
    <property type="entry name" value="Integrin alpha, N-terminal"/>
    <property type="match status" value="1"/>
</dbReference>
<feature type="domain" description="Laminin EGF-like" evidence="2">
    <location>
        <begin position="210"/>
        <end position="237"/>
    </location>
</feature>
<keyword evidence="3" id="KW-0675">Receptor</keyword>
<evidence type="ECO:0000259" key="2">
    <source>
        <dbReference type="PROSITE" id="PS01248"/>
    </source>
</evidence>
<feature type="non-terminal residue" evidence="3">
    <location>
        <position position="240"/>
    </location>
</feature>
<keyword evidence="3" id="KW-0808">Transferase</keyword>
<dbReference type="Proteomes" id="UP000241890">
    <property type="component" value="Unassembled WGS sequence"/>
</dbReference>
<dbReference type="InterPro" id="IPR013517">
    <property type="entry name" value="FG-GAP"/>
</dbReference>
<dbReference type="InterPro" id="IPR002049">
    <property type="entry name" value="LE_dom"/>
</dbReference>
<organism evidence="3 4">
    <name type="scientific">Hondaea fermentalgiana</name>
    <dbReference type="NCBI Taxonomy" id="2315210"/>
    <lineage>
        <taxon>Eukaryota</taxon>
        <taxon>Sar</taxon>
        <taxon>Stramenopiles</taxon>
        <taxon>Bigyra</taxon>
        <taxon>Labyrinthulomycetes</taxon>
        <taxon>Thraustochytrida</taxon>
        <taxon>Thraustochytriidae</taxon>
        <taxon>Hondaea</taxon>
    </lineage>
</organism>
<dbReference type="SUPFAM" id="SSF69318">
    <property type="entry name" value="Integrin alpha N-terminal domain"/>
    <property type="match status" value="1"/>
</dbReference>
<proteinExistence type="predicted"/>
<keyword evidence="4" id="KW-1185">Reference proteome</keyword>
<keyword evidence="1" id="KW-0732">Signal</keyword>
<comment type="caution">
    <text evidence="3">The sequence shown here is derived from an EMBL/GenBank/DDBJ whole genome shotgun (WGS) entry which is preliminary data.</text>
</comment>
<dbReference type="CDD" id="cd00055">
    <property type="entry name" value="EGF_Lam"/>
    <property type="match status" value="1"/>
</dbReference>
<protein>
    <submittedName>
        <fullName evidence="3">Tyrosine-protein kinase receptor Tie-1</fullName>
    </submittedName>
</protein>
<dbReference type="AlphaFoldDB" id="A0A2R5FGD6"/>
<evidence type="ECO:0000256" key="1">
    <source>
        <dbReference type="ARBA" id="ARBA00022729"/>
    </source>
</evidence>
<evidence type="ECO:0000313" key="4">
    <source>
        <dbReference type="Proteomes" id="UP000241890"/>
    </source>
</evidence>